<dbReference type="InterPro" id="IPR036458">
    <property type="entry name" value="Na:dicarbo_symporter_sf"/>
</dbReference>
<keyword evidence="9" id="KW-1185">Reference proteome</keyword>
<comment type="subcellular location">
    <subcellularLocation>
        <location evidence="1">Membrane</location>
        <topology evidence="1">Multi-pass membrane protein</topology>
    </subcellularLocation>
</comment>
<feature type="transmembrane region" description="Helical" evidence="7">
    <location>
        <begin position="145"/>
        <end position="170"/>
    </location>
</feature>
<keyword evidence="5 7" id="KW-0472">Membrane</keyword>
<evidence type="ECO:0000256" key="2">
    <source>
        <dbReference type="ARBA" id="ARBA00022448"/>
    </source>
</evidence>
<protein>
    <submittedName>
        <fullName evidence="8">Uncharacterized protein</fullName>
    </submittedName>
</protein>
<feature type="transmembrane region" description="Helical" evidence="7">
    <location>
        <begin position="45"/>
        <end position="62"/>
    </location>
</feature>
<evidence type="ECO:0000256" key="6">
    <source>
        <dbReference type="SAM" id="MobiDB-lite"/>
    </source>
</evidence>
<dbReference type="EMBL" id="JH413814">
    <property type="protein sequence ID" value="EHL31440.1"/>
    <property type="molecule type" value="Genomic_DNA"/>
</dbReference>
<feature type="transmembrane region" description="Helical" evidence="7">
    <location>
        <begin position="222"/>
        <end position="248"/>
    </location>
</feature>
<dbReference type="GO" id="GO:0032329">
    <property type="term" value="P:serine transport"/>
    <property type="evidence" value="ECO:0007669"/>
    <property type="project" value="TreeGrafter"/>
</dbReference>
<evidence type="ECO:0000256" key="1">
    <source>
        <dbReference type="ARBA" id="ARBA00004141"/>
    </source>
</evidence>
<dbReference type="Gene3D" id="1.10.3860.10">
    <property type="entry name" value="Sodium:dicarboxylate symporter"/>
    <property type="match status" value="1"/>
</dbReference>
<dbReference type="AlphaFoldDB" id="G9EMP6"/>
<keyword evidence="3 7" id="KW-0812">Transmembrane</keyword>
<dbReference type="InterPro" id="IPR001991">
    <property type="entry name" value="Na-dicarboxylate_symporter"/>
</dbReference>
<dbReference type="GO" id="GO:0005886">
    <property type="term" value="C:plasma membrane"/>
    <property type="evidence" value="ECO:0007669"/>
    <property type="project" value="TreeGrafter"/>
</dbReference>
<keyword evidence="4 7" id="KW-1133">Transmembrane helix</keyword>
<evidence type="ECO:0000313" key="8">
    <source>
        <dbReference type="EMBL" id="EHL31440.1"/>
    </source>
</evidence>
<dbReference type="InParanoid" id="G9EMP6"/>
<feature type="transmembrane region" description="Helical" evidence="7">
    <location>
        <begin position="190"/>
        <end position="215"/>
    </location>
</feature>
<proteinExistence type="predicted"/>
<dbReference type="GO" id="GO:0005295">
    <property type="term" value="F:neutral L-amino acid:sodium symporter activity"/>
    <property type="evidence" value="ECO:0007669"/>
    <property type="project" value="TreeGrafter"/>
</dbReference>
<feature type="compositionally biased region" description="Polar residues" evidence="6">
    <location>
        <begin position="313"/>
        <end position="326"/>
    </location>
</feature>
<dbReference type="PANTHER" id="PTHR42865">
    <property type="entry name" value="PROTON/GLUTAMATE-ASPARTATE SYMPORTER"/>
    <property type="match status" value="1"/>
</dbReference>
<evidence type="ECO:0000256" key="4">
    <source>
        <dbReference type="ARBA" id="ARBA00022989"/>
    </source>
</evidence>
<evidence type="ECO:0000256" key="5">
    <source>
        <dbReference type="ARBA" id="ARBA00023136"/>
    </source>
</evidence>
<dbReference type="STRING" id="658187.LDG_6516"/>
<keyword evidence="2" id="KW-0813">Transport</keyword>
<dbReference type="HOGENOM" id="CLU_035303_0_0_6"/>
<feature type="transmembrane region" description="Helical" evidence="7">
    <location>
        <begin position="74"/>
        <end position="97"/>
    </location>
</feature>
<feature type="region of interest" description="Disordered" evidence="6">
    <location>
        <begin position="307"/>
        <end position="326"/>
    </location>
</feature>
<feature type="transmembrane region" description="Helical" evidence="7">
    <location>
        <begin position="109"/>
        <end position="133"/>
    </location>
</feature>
<dbReference type="PANTHER" id="PTHR42865:SF8">
    <property type="entry name" value="SERINE_THREONINE TRANSPORTER SSTT"/>
    <property type="match status" value="1"/>
</dbReference>
<evidence type="ECO:0000256" key="3">
    <source>
        <dbReference type="ARBA" id="ARBA00022692"/>
    </source>
</evidence>
<feature type="transmembrane region" description="Helical" evidence="7">
    <location>
        <begin position="268"/>
        <end position="292"/>
    </location>
</feature>
<dbReference type="SUPFAM" id="SSF118215">
    <property type="entry name" value="Proton glutamate symport protein"/>
    <property type="match status" value="1"/>
</dbReference>
<reference evidence="8 9" key="1">
    <citation type="journal article" date="2011" name="BMC Genomics">
        <title>Insight into cross-talk between intra-amoebal pathogens.</title>
        <authorList>
            <person name="Gimenez G."/>
            <person name="Bertelli C."/>
            <person name="Moliner C."/>
            <person name="Robert C."/>
            <person name="Raoult D."/>
            <person name="Fournier P.E."/>
            <person name="Greub G."/>
        </authorList>
    </citation>
    <scope>NUCLEOTIDE SEQUENCE [LARGE SCALE GENOMIC DNA]</scope>
    <source>
        <strain evidence="8 9">LLAP12</strain>
    </source>
</reference>
<gene>
    <name evidence="8" type="ORF">LDG_6516</name>
</gene>
<organism evidence="8 9">
    <name type="scientific">Legionella drancourtii LLAP12</name>
    <dbReference type="NCBI Taxonomy" id="658187"/>
    <lineage>
        <taxon>Bacteria</taxon>
        <taxon>Pseudomonadati</taxon>
        <taxon>Pseudomonadota</taxon>
        <taxon>Gammaproteobacteria</taxon>
        <taxon>Legionellales</taxon>
        <taxon>Legionellaceae</taxon>
        <taxon>Legionella</taxon>
    </lineage>
</organism>
<sequence length="326" mass="35520">MMVGYSSGYAGLHFLHFTAQAISTSGPQLTPAWQLHLTKLISNDIALLWGFSIGIFFSIWPNPKAKKVAVKLNWLANIFLKKIFIPLLPLFILGFVFKLEHEHILKTSLSLYGPILILIIATQWLYISSWYLVASQFSLKKFCYYLKNVLPASLTGLSTISSAAAMPVLLLSTEKNLDDPEQARMLVPAIINIHTIGSAIGIPILSLATILTFGLPMPSPSVFIVFALYTALAKYAVAAVPGGVIIVVTPLLEAHLGFSSDMIGLITAIYLICDPFGTTANVTANGVFPILFTKLHKRLTQFFPAAAGESHESTPQFERQGSGQPT</sequence>
<evidence type="ECO:0000256" key="7">
    <source>
        <dbReference type="SAM" id="Phobius"/>
    </source>
</evidence>
<evidence type="ECO:0000313" key="9">
    <source>
        <dbReference type="Proteomes" id="UP000002770"/>
    </source>
</evidence>
<dbReference type="Proteomes" id="UP000002770">
    <property type="component" value="Unassembled WGS sequence"/>
</dbReference>
<name>G9EMP6_9GAMM</name>
<accession>G9EMP6</accession>
<dbReference type="eggNOG" id="COG1301">
    <property type="taxonomic scope" value="Bacteria"/>
</dbReference>
<dbReference type="Pfam" id="PF00375">
    <property type="entry name" value="SDF"/>
    <property type="match status" value="1"/>
</dbReference>